<organism evidence="4 5">
    <name type="scientific">Halorientalis pallida</name>
    <dbReference type="NCBI Taxonomy" id="2479928"/>
    <lineage>
        <taxon>Archaea</taxon>
        <taxon>Methanobacteriati</taxon>
        <taxon>Methanobacteriota</taxon>
        <taxon>Stenosarchaea group</taxon>
        <taxon>Halobacteria</taxon>
        <taxon>Halobacteriales</taxon>
        <taxon>Haloarculaceae</taxon>
        <taxon>Halorientalis</taxon>
    </lineage>
</organism>
<accession>A0A498L0D7</accession>
<dbReference type="EMBL" id="RDFA01000004">
    <property type="protein sequence ID" value="RXK48514.1"/>
    <property type="molecule type" value="Genomic_DNA"/>
</dbReference>
<evidence type="ECO:0000259" key="3">
    <source>
        <dbReference type="Pfam" id="PF02272"/>
    </source>
</evidence>
<gene>
    <name evidence="4" type="ORF">EAF64_12600</name>
</gene>
<dbReference type="AlphaFoldDB" id="A0A498L0D7"/>
<dbReference type="SUPFAM" id="SSF64182">
    <property type="entry name" value="DHH phosphoesterases"/>
    <property type="match status" value="1"/>
</dbReference>
<dbReference type="InterPro" id="IPR001667">
    <property type="entry name" value="DDH_dom"/>
</dbReference>
<dbReference type="InterPro" id="IPR038763">
    <property type="entry name" value="DHH_sf"/>
</dbReference>
<dbReference type="InterPro" id="IPR003156">
    <property type="entry name" value="DHHA1_dom"/>
</dbReference>
<reference evidence="4 5" key="1">
    <citation type="submission" date="2019-01" db="EMBL/GenBank/DDBJ databases">
        <title>Halorientalis sp. F13-25 a new haloarchaeum isolated from hypersaline water.</title>
        <authorList>
            <person name="Ana D.-V."/>
            <person name="Cristina S.-P."/>
            <person name="Antonio V."/>
        </authorList>
    </citation>
    <scope>NUCLEOTIDE SEQUENCE [LARGE SCALE GENOMIC DNA]</scope>
    <source>
        <strain evidence="4 5">F13-25</strain>
    </source>
</reference>
<feature type="domain" description="DHHA1" evidence="3">
    <location>
        <begin position="242"/>
        <end position="339"/>
    </location>
</feature>
<evidence type="ECO:0000256" key="1">
    <source>
        <dbReference type="SAM" id="MobiDB-lite"/>
    </source>
</evidence>
<dbReference type="Pfam" id="PF01368">
    <property type="entry name" value="DHH"/>
    <property type="match status" value="1"/>
</dbReference>
<protein>
    <submittedName>
        <fullName evidence="4">Bifunctional oligoribonuclease/PAP phosphatase NrnA</fullName>
    </submittedName>
</protein>
<evidence type="ECO:0000259" key="2">
    <source>
        <dbReference type="Pfam" id="PF01368"/>
    </source>
</evidence>
<dbReference type="OrthoDB" id="350705at2157"/>
<dbReference type="PANTHER" id="PTHR47618:SF1">
    <property type="entry name" value="BIFUNCTIONAL OLIGORIBONUCLEASE AND PAP PHOSPHATASE NRNA"/>
    <property type="match status" value="1"/>
</dbReference>
<keyword evidence="5" id="KW-1185">Reference proteome</keyword>
<dbReference type="GO" id="GO:0003676">
    <property type="term" value="F:nucleic acid binding"/>
    <property type="evidence" value="ECO:0007669"/>
    <property type="project" value="InterPro"/>
</dbReference>
<evidence type="ECO:0000313" key="4">
    <source>
        <dbReference type="EMBL" id="RXK48514.1"/>
    </source>
</evidence>
<feature type="region of interest" description="Disordered" evidence="1">
    <location>
        <begin position="1"/>
        <end position="21"/>
    </location>
</feature>
<sequence length="357" mass="38184">MAPVQQDEEGGESESAVPRPATSRIDELASVLADAGSLGIVCHDNPDPDSIASALALELLADAWGVAEIEIVYGGSITHQQNRAFVNLLDLDLSRLDEVDLGGFDCIAFVDHSIPGVNNSVPSATTVDVVIDHHDFPEPPEAEYVDVRDRCGATASILVGYLTQSDVPISEPVASALLFALHRERLDYVRHPTAEEYQAALTVFRQADVPLVEEMYGSAFTPAMLDAIGEAIRSRTVRGSSLVATVGRTSESGAIPQAADYLLNLEGITTVLVFGLVDETVRLSARSIDPRVDIADALRASFADVGQVGGHGDMAGGQIPLGLFADHGDDDPDLLSFADRRIRHRFFDAMHLEDDDG</sequence>
<proteinExistence type="predicted"/>
<dbReference type="InterPro" id="IPR051319">
    <property type="entry name" value="Oligoribo/pAp-PDE_c-di-AMP_PDE"/>
</dbReference>
<dbReference type="Gene3D" id="3.90.1640.10">
    <property type="entry name" value="inorganic pyrophosphatase (n-terminal core)"/>
    <property type="match status" value="1"/>
</dbReference>
<dbReference type="Proteomes" id="UP000289691">
    <property type="component" value="Unassembled WGS sequence"/>
</dbReference>
<dbReference type="Pfam" id="PF02272">
    <property type="entry name" value="DHHA1"/>
    <property type="match status" value="1"/>
</dbReference>
<name>A0A498L0D7_9EURY</name>
<feature type="compositionally biased region" description="Acidic residues" evidence="1">
    <location>
        <begin position="1"/>
        <end position="12"/>
    </location>
</feature>
<evidence type="ECO:0000313" key="5">
    <source>
        <dbReference type="Proteomes" id="UP000289691"/>
    </source>
</evidence>
<comment type="caution">
    <text evidence="4">The sequence shown here is derived from an EMBL/GenBank/DDBJ whole genome shotgun (WGS) entry which is preliminary data.</text>
</comment>
<dbReference type="PANTHER" id="PTHR47618">
    <property type="entry name" value="BIFUNCTIONAL OLIGORIBONUCLEASE AND PAP PHOSPHATASE NRNA"/>
    <property type="match status" value="1"/>
</dbReference>
<dbReference type="RefSeq" id="WP_129069352.1">
    <property type="nucleotide sequence ID" value="NZ_RDFA01000004.1"/>
</dbReference>
<feature type="domain" description="DDH" evidence="2">
    <location>
        <begin position="40"/>
        <end position="180"/>
    </location>
</feature>